<dbReference type="EMBL" id="VSRR010013428">
    <property type="protein sequence ID" value="MPC55783.1"/>
    <property type="molecule type" value="Genomic_DNA"/>
</dbReference>
<dbReference type="Proteomes" id="UP000324222">
    <property type="component" value="Unassembled WGS sequence"/>
</dbReference>
<accession>A0A5B7GEM7</accession>
<comment type="caution">
    <text evidence="2">The sequence shown here is derived from an EMBL/GenBank/DDBJ whole genome shotgun (WGS) entry which is preliminary data.</text>
</comment>
<keyword evidence="3" id="KW-1185">Reference proteome</keyword>
<feature type="compositionally biased region" description="Polar residues" evidence="1">
    <location>
        <begin position="57"/>
        <end position="66"/>
    </location>
</feature>
<evidence type="ECO:0000313" key="3">
    <source>
        <dbReference type="Proteomes" id="UP000324222"/>
    </source>
</evidence>
<evidence type="ECO:0000256" key="1">
    <source>
        <dbReference type="SAM" id="MobiDB-lite"/>
    </source>
</evidence>
<sequence>MTFVPHTTKLPSSIPVVAGTMLTAIIINEGEVRAALSALEENKGVGHDVQADLPGTHQATCQNSSREAGLSPEDGRPPGQQGKAAAVRS</sequence>
<gene>
    <name evidence="2" type="ORF">E2C01_049726</name>
</gene>
<reference evidence="2 3" key="1">
    <citation type="submission" date="2019-05" db="EMBL/GenBank/DDBJ databases">
        <title>Another draft genome of Portunus trituberculatus and its Hox gene families provides insights of decapod evolution.</title>
        <authorList>
            <person name="Jeong J.-H."/>
            <person name="Song I."/>
            <person name="Kim S."/>
            <person name="Choi T."/>
            <person name="Kim D."/>
            <person name="Ryu S."/>
            <person name="Kim W."/>
        </authorList>
    </citation>
    <scope>NUCLEOTIDE SEQUENCE [LARGE SCALE GENOMIC DNA]</scope>
    <source>
        <tissue evidence="2">Muscle</tissue>
    </source>
</reference>
<feature type="region of interest" description="Disordered" evidence="1">
    <location>
        <begin position="47"/>
        <end position="89"/>
    </location>
</feature>
<dbReference type="AlphaFoldDB" id="A0A5B7GEM7"/>
<protein>
    <submittedName>
        <fullName evidence="2">Uncharacterized protein</fullName>
    </submittedName>
</protein>
<organism evidence="2 3">
    <name type="scientific">Portunus trituberculatus</name>
    <name type="common">Swimming crab</name>
    <name type="synonym">Neptunus trituberculatus</name>
    <dbReference type="NCBI Taxonomy" id="210409"/>
    <lineage>
        <taxon>Eukaryota</taxon>
        <taxon>Metazoa</taxon>
        <taxon>Ecdysozoa</taxon>
        <taxon>Arthropoda</taxon>
        <taxon>Crustacea</taxon>
        <taxon>Multicrustacea</taxon>
        <taxon>Malacostraca</taxon>
        <taxon>Eumalacostraca</taxon>
        <taxon>Eucarida</taxon>
        <taxon>Decapoda</taxon>
        <taxon>Pleocyemata</taxon>
        <taxon>Brachyura</taxon>
        <taxon>Eubrachyura</taxon>
        <taxon>Portunoidea</taxon>
        <taxon>Portunidae</taxon>
        <taxon>Portuninae</taxon>
        <taxon>Portunus</taxon>
    </lineage>
</organism>
<name>A0A5B7GEM7_PORTR</name>
<proteinExistence type="predicted"/>
<evidence type="ECO:0000313" key="2">
    <source>
        <dbReference type="EMBL" id="MPC55783.1"/>
    </source>
</evidence>